<reference evidence="2" key="1">
    <citation type="journal article" date="2014" name="Nucleic Acids Res.">
        <title>The evolutionary dynamics of variant antigen genes in Babesia reveal a history of genomic innovation underlying host-parasite interaction.</title>
        <authorList>
            <person name="Jackson A.P."/>
            <person name="Otto T.D."/>
            <person name="Darby A."/>
            <person name="Ramaprasad A."/>
            <person name="Xia D."/>
            <person name="Echaide I.E."/>
            <person name="Farber M."/>
            <person name="Gahlot S."/>
            <person name="Gamble J."/>
            <person name="Gupta D."/>
            <person name="Gupta Y."/>
            <person name="Jackson L."/>
            <person name="Malandrin L."/>
            <person name="Malas T.B."/>
            <person name="Moussa E."/>
            <person name="Nair M."/>
            <person name="Reid A.J."/>
            <person name="Sanders M."/>
            <person name="Sharma J."/>
            <person name="Tracey A."/>
            <person name="Quail M.A."/>
            <person name="Weir W."/>
            <person name="Wastling J.M."/>
            <person name="Hall N."/>
            <person name="Willadsen P."/>
            <person name="Lingelbach K."/>
            <person name="Shiels B."/>
            <person name="Tait A."/>
            <person name="Berriman M."/>
            <person name="Allred D.R."/>
            <person name="Pain A."/>
        </authorList>
    </citation>
    <scope>NUCLEOTIDE SEQUENCE</scope>
    <source>
        <strain evidence="2">1802A</strain>
    </source>
</reference>
<dbReference type="InterPro" id="IPR000782">
    <property type="entry name" value="FAS1_domain"/>
</dbReference>
<dbReference type="Gene3D" id="2.30.180.10">
    <property type="entry name" value="FAS1 domain"/>
    <property type="match status" value="1"/>
</dbReference>
<dbReference type="AlphaFoldDB" id="A0AAD9G7T4"/>
<name>A0AAD9G7T4_BABDI</name>
<accession>A0AAD9G7T4</accession>
<evidence type="ECO:0000259" key="1">
    <source>
        <dbReference type="PROSITE" id="PS50213"/>
    </source>
</evidence>
<comment type="caution">
    <text evidence="2">The sequence shown here is derived from an EMBL/GenBank/DDBJ whole genome shotgun (WGS) entry which is preliminary data.</text>
</comment>
<dbReference type="Pfam" id="PF02469">
    <property type="entry name" value="Fasciclin"/>
    <property type="match status" value="1"/>
</dbReference>
<evidence type="ECO:0000313" key="2">
    <source>
        <dbReference type="EMBL" id="KAK1933375.1"/>
    </source>
</evidence>
<evidence type="ECO:0000313" key="3">
    <source>
        <dbReference type="Proteomes" id="UP001195914"/>
    </source>
</evidence>
<dbReference type="PROSITE" id="PS50213">
    <property type="entry name" value="FAS1"/>
    <property type="match status" value="1"/>
</dbReference>
<dbReference type="Proteomes" id="UP001195914">
    <property type="component" value="Unassembled WGS sequence"/>
</dbReference>
<gene>
    <name evidence="2" type="ORF">X943_003382</name>
</gene>
<dbReference type="SMART" id="SM00554">
    <property type="entry name" value="FAS1"/>
    <property type="match status" value="1"/>
</dbReference>
<keyword evidence="3" id="KW-1185">Reference proteome</keyword>
<dbReference type="InterPro" id="IPR036378">
    <property type="entry name" value="FAS1_dom_sf"/>
</dbReference>
<reference evidence="2" key="2">
    <citation type="submission" date="2021-05" db="EMBL/GenBank/DDBJ databases">
        <authorList>
            <person name="Pain A."/>
        </authorList>
    </citation>
    <scope>NUCLEOTIDE SEQUENCE</scope>
    <source>
        <strain evidence="2">1802A</strain>
    </source>
</reference>
<protein>
    <recommendedName>
        <fullName evidence="1">FAS1 domain-containing protein</fullName>
    </recommendedName>
</protein>
<organism evidence="2 3">
    <name type="scientific">Babesia divergens</name>
    <dbReference type="NCBI Taxonomy" id="32595"/>
    <lineage>
        <taxon>Eukaryota</taxon>
        <taxon>Sar</taxon>
        <taxon>Alveolata</taxon>
        <taxon>Apicomplexa</taxon>
        <taxon>Aconoidasida</taxon>
        <taxon>Piroplasmida</taxon>
        <taxon>Babesiidae</taxon>
        <taxon>Babesia</taxon>
    </lineage>
</organism>
<proteinExistence type="predicted"/>
<feature type="domain" description="FAS1" evidence="1">
    <location>
        <begin position="43"/>
        <end position="196"/>
    </location>
</feature>
<dbReference type="SUPFAM" id="SSF82153">
    <property type="entry name" value="FAS1 domain"/>
    <property type="match status" value="1"/>
</dbReference>
<dbReference type="EMBL" id="JAHBMH010000073">
    <property type="protein sequence ID" value="KAK1933375.1"/>
    <property type="molecule type" value="Genomic_DNA"/>
</dbReference>
<sequence length="201" mass="23285">MFPRGPLHWGPRPINAGRLRRVTKDPEVINRKVYWCFEHRYVRRTVINACQSVRFTRLFGSLLNPETVHGYGVSHELSLPGPFTGFIPINDCMHKVLEDLSKASPKCVVDFVRSHFIRDLWLHRDITGSPMQPWLLYNTPREAPTSLLTLSGRMLSVENGGDIRRKEDYTMINGARVMRWNLRCHNGVIHLVDRPLITLDM</sequence>